<accession>A0A1B1AH71</accession>
<protein>
    <recommendedName>
        <fullName evidence="5">Single-stranded DNA-binding protein</fullName>
    </recommendedName>
</protein>
<keyword evidence="1 2" id="KW-0238">DNA-binding</keyword>
<evidence type="ECO:0000313" key="3">
    <source>
        <dbReference type="EMBL" id="ANP45916.1"/>
    </source>
</evidence>
<dbReference type="SUPFAM" id="SSF50249">
    <property type="entry name" value="Nucleic acid-binding proteins"/>
    <property type="match status" value="1"/>
</dbReference>
<dbReference type="Gene3D" id="2.40.50.140">
    <property type="entry name" value="Nucleic acid-binding proteins"/>
    <property type="match status" value="1"/>
</dbReference>
<organism evidence="3 4">
    <name type="scientific">Candidatus Viadribacter manganicus</name>
    <dbReference type="NCBI Taxonomy" id="1759059"/>
    <lineage>
        <taxon>Bacteria</taxon>
        <taxon>Pseudomonadati</taxon>
        <taxon>Pseudomonadota</taxon>
        <taxon>Alphaproteobacteria</taxon>
        <taxon>Hyphomonadales</taxon>
        <taxon>Hyphomonadaceae</taxon>
        <taxon>Candidatus Viadribacter</taxon>
    </lineage>
</organism>
<evidence type="ECO:0008006" key="5">
    <source>
        <dbReference type="Google" id="ProtNLM"/>
    </source>
</evidence>
<dbReference type="GO" id="GO:0003697">
    <property type="term" value="F:single-stranded DNA binding"/>
    <property type="evidence" value="ECO:0007669"/>
    <property type="project" value="InterPro"/>
</dbReference>
<dbReference type="InterPro" id="IPR012340">
    <property type="entry name" value="NA-bd_OB-fold"/>
</dbReference>
<sequence length="111" mass="12406">MNSNRVTLIGKLLDDPKVRTIELRGGSSDIVSLWLEVRNGERVDRFTVEIYCPAQQEAAKAMRQGVRAEVTGALRHDRWKDKTTSKWIGKVFVAIDPAEGKIKSLGLADNL</sequence>
<proteinExistence type="predicted"/>
<keyword evidence="4" id="KW-1185">Reference proteome</keyword>
<evidence type="ECO:0000256" key="1">
    <source>
        <dbReference type="ARBA" id="ARBA00023125"/>
    </source>
</evidence>
<evidence type="ECO:0000256" key="2">
    <source>
        <dbReference type="PROSITE-ProRule" id="PRU00252"/>
    </source>
</evidence>
<dbReference type="InParanoid" id="A0A1B1AH71"/>
<dbReference type="AlphaFoldDB" id="A0A1B1AH71"/>
<dbReference type="EMBL" id="CP013244">
    <property type="protein sequence ID" value="ANP45916.1"/>
    <property type="molecule type" value="Genomic_DNA"/>
</dbReference>
<dbReference type="KEGG" id="cbot:ATE48_08270"/>
<gene>
    <name evidence="3" type="ORF">ATE48_08270</name>
</gene>
<dbReference type="Proteomes" id="UP000092498">
    <property type="component" value="Chromosome"/>
</dbReference>
<dbReference type="STRING" id="1759059.ATE48_08270"/>
<name>A0A1B1AH71_9PROT</name>
<dbReference type="OrthoDB" id="7188660at2"/>
<reference evidence="3 4" key="1">
    <citation type="submission" date="2015-11" db="EMBL/GenBank/DDBJ databases">
        <title>Whole-Genome Sequence of Candidatus Oderbacter manganicum from the National Park Lower Oder Valley, Germany.</title>
        <authorList>
            <person name="Braun B."/>
            <person name="Liere K."/>
            <person name="Szewzyk U."/>
        </authorList>
    </citation>
    <scope>NUCLEOTIDE SEQUENCE [LARGE SCALE GENOMIC DNA]</scope>
    <source>
        <strain evidence="3 4">OTSz_A_272</strain>
    </source>
</reference>
<dbReference type="RefSeq" id="WP_066770028.1">
    <property type="nucleotide sequence ID" value="NZ_CP013244.1"/>
</dbReference>
<dbReference type="Pfam" id="PF00436">
    <property type="entry name" value="SSB"/>
    <property type="match status" value="1"/>
</dbReference>
<evidence type="ECO:0000313" key="4">
    <source>
        <dbReference type="Proteomes" id="UP000092498"/>
    </source>
</evidence>
<dbReference type="InterPro" id="IPR000424">
    <property type="entry name" value="Primosome_PriB/ssb"/>
</dbReference>
<dbReference type="PROSITE" id="PS50935">
    <property type="entry name" value="SSB"/>
    <property type="match status" value="1"/>
</dbReference>